<reference evidence="2" key="1">
    <citation type="journal article" date="2019" name="Int. J. Syst. Evol. Microbiol.">
        <title>The Global Catalogue of Microorganisms (GCM) 10K type strain sequencing project: providing services to taxonomists for standard genome sequencing and annotation.</title>
        <authorList>
            <consortium name="The Broad Institute Genomics Platform"/>
            <consortium name="The Broad Institute Genome Sequencing Center for Infectious Disease"/>
            <person name="Wu L."/>
            <person name="Ma J."/>
        </authorList>
    </citation>
    <scope>NUCLEOTIDE SEQUENCE [LARGE SCALE GENOMIC DNA]</scope>
    <source>
        <strain evidence="2">JCM 16898</strain>
    </source>
</reference>
<name>A0ABP6W503_9PSEU</name>
<organism evidence="1 2">
    <name type="scientific">Amycolatopsis ultiminotia</name>
    <dbReference type="NCBI Taxonomy" id="543629"/>
    <lineage>
        <taxon>Bacteria</taxon>
        <taxon>Bacillati</taxon>
        <taxon>Actinomycetota</taxon>
        <taxon>Actinomycetes</taxon>
        <taxon>Pseudonocardiales</taxon>
        <taxon>Pseudonocardiaceae</taxon>
        <taxon>Amycolatopsis</taxon>
    </lineage>
</organism>
<protein>
    <submittedName>
        <fullName evidence="1">Uncharacterized protein</fullName>
    </submittedName>
</protein>
<comment type="caution">
    <text evidence="1">The sequence shown here is derived from an EMBL/GenBank/DDBJ whole genome shotgun (WGS) entry which is preliminary data.</text>
</comment>
<sequence length="66" mass="6750">MLIHAYCWFAIDNFGHCRLVAANGASSTPGVRATGPLVEVLDLLAAAFACCADGGVRSGCPPDELG</sequence>
<evidence type="ECO:0000313" key="2">
    <source>
        <dbReference type="Proteomes" id="UP001500689"/>
    </source>
</evidence>
<dbReference type="EMBL" id="BAAAZN010000005">
    <property type="protein sequence ID" value="GAA3544625.1"/>
    <property type="molecule type" value="Genomic_DNA"/>
</dbReference>
<evidence type="ECO:0000313" key="1">
    <source>
        <dbReference type="EMBL" id="GAA3544625.1"/>
    </source>
</evidence>
<accession>A0ABP6W503</accession>
<proteinExistence type="predicted"/>
<dbReference type="Proteomes" id="UP001500689">
    <property type="component" value="Unassembled WGS sequence"/>
</dbReference>
<keyword evidence="2" id="KW-1185">Reference proteome</keyword>
<gene>
    <name evidence="1" type="ORF">GCM10022222_30380</name>
</gene>